<evidence type="ECO:0000259" key="4">
    <source>
        <dbReference type="Pfam" id="PF00534"/>
    </source>
</evidence>
<reference evidence="6 7" key="1">
    <citation type="submission" date="2017-07" db="EMBL/GenBank/DDBJ databases">
        <title>Mechanisms for carbon and nitrogen cycling indicate functional differentiation within the Candidate Phyla Radiation.</title>
        <authorList>
            <person name="Danczak R.E."/>
            <person name="Johnston M.D."/>
            <person name="Kenah C."/>
            <person name="Slattery M."/>
            <person name="Wrighton K.C."/>
            <person name="Wilkins M.J."/>
        </authorList>
    </citation>
    <scope>NUCLEOTIDE SEQUENCE [LARGE SCALE GENOMIC DNA]</scope>
    <source>
        <strain evidence="6">Gr01-1014_77</strain>
    </source>
</reference>
<dbReference type="Gene3D" id="3.40.50.2000">
    <property type="entry name" value="Glycogen Phosphorylase B"/>
    <property type="match status" value="1"/>
</dbReference>
<evidence type="ECO:0000256" key="1">
    <source>
        <dbReference type="ARBA" id="ARBA00006962"/>
    </source>
</evidence>
<dbReference type="InterPro" id="IPR050519">
    <property type="entry name" value="Glycosyltransf_28_UgtP"/>
</dbReference>
<evidence type="ECO:0000313" key="7">
    <source>
        <dbReference type="Proteomes" id="UP000319613"/>
    </source>
</evidence>
<dbReference type="GO" id="GO:0016020">
    <property type="term" value="C:membrane"/>
    <property type="evidence" value="ECO:0007669"/>
    <property type="project" value="GOC"/>
</dbReference>
<dbReference type="SUPFAM" id="SSF53756">
    <property type="entry name" value="UDP-Glycosyltransferase/glycogen phosphorylase"/>
    <property type="match status" value="1"/>
</dbReference>
<evidence type="ECO:0000313" key="6">
    <source>
        <dbReference type="EMBL" id="TSC65299.1"/>
    </source>
</evidence>
<feature type="domain" description="Diacylglycerol glucosyltransferase N-terminal" evidence="5">
    <location>
        <begin position="15"/>
        <end position="177"/>
    </location>
</feature>
<keyword evidence="2" id="KW-0328">Glycosyltransferase</keyword>
<organism evidence="6 7">
    <name type="scientific">Candidatus Doudnabacteria bacterium Gr01-1014_77</name>
    <dbReference type="NCBI Taxonomy" id="2017133"/>
    <lineage>
        <taxon>Bacteria</taxon>
        <taxon>Candidatus Doudnaibacteriota</taxon>
    </lineage>
</organism>
<dbReference type="Pfam" id="PF06925">
    <property type="entry name" value="MGDG_synth"/>
    <property type="match status" value="1"/>
</dbReference>
<keyword evidence="3" id="KW-0808">Transferase</keyword>
<protein>
    <submittedName>
        <fullName evidence="6">Monogalactosyldiacylglycerol synthase</fullName>
    </submittedName>
</protein>
<evidence type="ECO:0000259" key="5">
    <source>
        <dbReference type="Pfam" id="PF06925"/>
    </source>
</evidence>
<dbReference type="InterPro" id="IPR001296">
    <property type="entry name" value="Glyco_trans_1"/>
</dbReference>
<gene>
    <name evidence="6" type="ORF">G01um101477_538</name>
</gene>
<dbReference type="InterPro" id="IPR009695">
    <property type="entry name" value="Diacylglyc_glucosyltr_N"/>
</dbReference>
<dbReference type="PANTHER" id="PTHR43025:SF3">
    <property type="entry name" value="MONOGALACTOSYLDIACYLGLYCEROL SYNTHASE 1, CHLOROPLASTIC"/>
    <property type="match status" value="1"/>
</dbReference>
<proteinExistence type="inferred from homology"/>
<accession>A0A554JAB9</accession>
<dbReference type="GO" id="GO:0016758">
    <property type="term" value="F:hexosyltransferase activity"/>
    <property type="evidence" value="ECO:0007669"/>
    <property type="project" value="InterPro"/>
</dbReference>
<name>A0A554JAB9_9BACT</name>
<dbReference type="Proteomes" id="UP000319613">
    <property type="component" value="Unassembled WGS sequence"/>
</dbReference>
<comment type="similarity">
    <text evidence="1">Belongs to the glycosyltransferase 28 family.</text>
</comment>
<dbReference type="EMBL" id="VMFF01000053">
    <property type="protein sequence ID" value="TSC65299.1"/>
    <property type="molecule type" value="Genomic_DNA"/>
</dbReference>
<dbReference type="AlphaFoldDB" id="A0A554JAB9"/>
<evidence type="ECO:0000256" key="2">
    <source>
        <dbReference type="ARBA" id="ARBA00022676"/>
    </source>
</evidence>
<dbReference type="PANTHER" id="PTHR43025">
    <property type="entry name" value="MONOGALACTOSYLDIACYLGLYCEROL SYNTHASE"/>
    <property type="match status" value="1"/>
</dbReference>
<comment type="caution">
    <text evidence="6">The sequence shown here is derived from an EMBL/GenBank/DDBJ whole genome shotgun (WGS) entry which is preliminary data.</text>
</comment>
<evidence type="ECO:0000256" key="3">
    <source>
        <dbReference type="ARBA" id="ARBA00022679"/>
    </source>
</evidence>
<feature type="domain" description="Glycosyl transferase family 1" evidence="4">
    <location>
        <begin position="222"/>
        <end position="307"/>
    </location>
</feature>
<sequence>MKQILIIYTSTGLGHKKIAENIGASLKEDSNNRIELLDLYDVASGNLIKYGEKLYYVLLKCAPWIWEFFYTNKVFIKTTLPLRTIVAGFKASTLEQVLKSKHYDIVISTQTNPSAIISYLKKKGIYTGKFVIAFSDYHLHRYWLYDNADLYLANIIEQKEEMVSRGIDPEKIIVCGITLQKQESEVDKQKVRNNLGLKENDKIVIVFAGSRGFGMNSDIIDQIVKTNAMILVVCGTSVETKERLTHKYIQTPNVKVLGYSNFRELISIADIVVSKPGGLTVAESLEQNVPILVSHFLPGQERLNIDYLKERNLIMPLSVNYYDAVKDEIQTGSFKSSLKNNQYLKSIVQHGQPVCEAILKL</sequence>
<dbReference type="Pfam" id="PF00534">
    <property type="entry name" value="Glycos_transf_1"/>
    <property type="match status" value="1"/>
</dbReference>
<dbReference type="GO" id="GO:0009247">
    <property type="term" value="P:glycolipid biosynthetic process"/>
    <property type="evidence" value="ECO:0007669"/>
    <property type="project" value="InterPro"/>
</dbReference>